<reference evidence="1 3" key="2">
    <citation type="journal article" date="2016" name="Genome Announc.">
        <title>Complete Genome Sequence of the Highly Virulent Aeromonas schubertii Strain WL1483, Isolated from Diseased Snakehead Fish (Channa argus) in China.</title>
        <authorList>
            <person name="Liu L."/>
            <person name="Li N."/>
            <person name="Zhang D."/>
            <person name="Fu X."/>
            <person name="Shi C."/>
            <person name="Lin Q."/>
            <person name="Hao G."/>
        </authorList>
    </citation>
    <scope>NUCLEOTIDE SEQUENCE [LARGE SCALE GENOMIC DNA]</scope>
    <source>
        <strain evidence="1 3">WL1483</strain>
    </source>
</reference>
<dbReference type="OrthoDB" id="6636823at2"/>
<dbReference type="PATRIC" id="fig|652.5.peg.2297"/>
<dbReference type="Proteomes" id="UP000774958">
    <property type="component" value="Unassembled WGS sequence"/>
</dbReference>
<evidence type="ECO:0000313" key="4">
    <source>
        <dbReference type="Proteomes" id="UP000774958"/>
    </source>
</evidence>
<name>A0A0S2SGB6_9GAMM</name>
<organism evidence="1 3">
    <name type="scientific">Aeromonas schubertii</name>
    <dbReference type="NCBI Taxonomy" id="652"/>
    <lineage>
        <taxon>Bacteria</taxon>
        <taxon>Pseudomonadati</taxon>
        <taxon>Pseudomonadota</taxon>
        <taxon>Gammaproteobacteria</taxon>
        <taxon>Aeromonadales</taxon>
        <taxon>Aeromonadaceae</taxon>
        <taxon>Aeromonas</taxon>
    </lineage>
</organism>
<dbReference type="AlphaFoldDB" id="A0A0S2SGB6"/>
<keyword evidence="4" id="KW-1185">Reference proteome</keyword>
<dbReference type="Proteomes" id="UP000058114">
    <property type="component" value="Chromosome"/>
</dbReference>
<gene>
    <name evidence="2" type="ORF">LA374_06095</name>
    <name evidence="1" type="ORF">WL1483_1297</name>
</gene>
<dbReference type="STRING" id="652.WL1483_1297"/>
<reference evidence="2 4" key="3">
    <citation type="submission" date="2021-09" db="EMBL/GenBank/DDBJ databases">
        <title>Aeromonas schubertii isolated from Asian sea bass.</title>
        <authorList>
            <person name="Pinpimai K."/>
        </authorList>
    </citation>
    <scope>NUCLEOTIDE SEQUENCE [LARGE SCALE GENOMIC DNA]</scope>
    <source>
        <strain evidence="2 4">CHULA2021a</strain>
    </source>
</reference>
<dbReference type="EMBL" id="CP013067">
    <property type="protein sequence ID" value="ALP40716.1"/>
    <property type="molecule type" value="Genomic_DNA"/>
</dbReference>
<proteinExistence type="predicted"/>
<evidence type="ECO:0000313" key="2">
    <source>
        <dbReference type="EMBL" id="MBZ6065770.1"/>
    </source>
</evidence>
<protein>
    <submittedName>
        <fullName evidence="2">DUF4250 domain-containing protein</fullName>
    </submittedName>
</protein>
<evidence type="ECO:0000313" key="3">
    <source>
        <dbReference type="Proteomes" id="UP000058114"/>
    </source>
</evidence>
<sequence>MGLERFATMDINMLLSLVNMQLRDNYDDLDDLVRAHDIDRTALEARLAEGGFAYQPAQRQFR</sequence>
<accession>A0A0S2SGB6</accession>
<dbReference type="KEGG" id="asr:WL1483_1297"/>
<dbReference type="RefSeq" id="WP_050664920.1">
    <property type="nucleotide sequence ID" value="NZ_CDDB01000010.1"/>
</dbReference>
<reference evidence="3" key="1">
    <citation type="submission" date="2015-10" db="EMBL/GenBank/DDBJ databases">
        <title>Complete Genome Sequence of Aeromonas schubertii strain WL1483.</title>
        <authorList>
            <person name="Liu L."/>
        </authorList>
    </citation>
    <scope>NUCLEOTIDE SEQUENCE [LARGE SCALE GENOMIC DNA]</scope>
    <source>
        <strain evidence="3">WL1483</strain>
    </source>
</reference>
<dbReference type="Pfam" id="PF14056">
    <property type="entry name" value="DUF4250"/>
    <property type="match status" value="1"/>
</dbReference>
<dbReference type="EMBL" id="JAIRBT010000006">
    <property type="protein sequence ID" value="MBZ6065770.1"/>
    <property type="molecule type" value="Genomic_DNA"/>
</dbReference>
<evidence type="ECO:0000313" key="1">
    <source>
        <dbReference type="EMBL" id="ALP40716.1"/>
    </source>
</evidence>
<dbReference type="InterPro" id="IPR025346">
    <property type="entry name" value="DUF4250"/>
</dbReference>